<gene>
    <name evidence="1" type="ORF">DEO72_LG4g837</name>
</gene>
<evidence type="ECO:0000313" key="1">
    <source>
        <dbReference type="EMBL" id="QCD89885.1"/>
    </source>
</evidence>
<sequence length="142" mass="15894">MCIRDRFSSKPPILIFDSPIQSGASSSLILEPPPSGVISSRAENPQSDVVHFPPFLFRDHTHFRSKRFFLPNLRRIFIICGNQIWLIEVVCFSKAVESVCVELVAATHSSKAVEIGAVDVHLLVLVLCHFGNHFRLEEAIVV</sequence>
<dbReference type="Proteomes" id="UP000501690">
    <property type="component" value="Linkage Group LG4"/>
</dbReference>
<dbReference type="EMBL" id="CP039348">
    <property type="protein sequence ID" value="QCD89885.1"/>
    <property type="molecule type" value="Genomic_DNA"/>
</dbReference>
<name>A0A4D6LNE5_VIGUN</name>
<dbReference type="AlphaFoldDB" id="A0A4D6LNE5"/>
<accession>A0A4D6LNE5</accession>
<keyword evidence="2" id="KW-1185">Reference proteome</keyword>
<reference evidence="1 2" key="1">
    <citation type="submission" date="2019-04" db="EMBL/GenBank/DDBJ databases">
        <title>An improved genome assembly and genetic linkage map for asparagus bean, Vigna unguiculata ssp. sesquipedialis.</title>
        <authorList>
            <person name="Xia Q."/>
            <person name="Zhang R."/>
            <person name="Dong Y."/>
        </authorList>
    </citation>
    <scope>NUCLEOTIDE SEQUENCE [LARGE SCALE GENOMIC DNA]</scope>
    <source>
        <tissue evidence="1">Leaf</tissue>
    </source>
</reference>
<proteinExistence type="predicted"/>
<organism evidence="1 2">
    <name type="scientific">Vigna unguiculata</name>
    <name type="common">Cowpea</name>
    <dbReference type="NCBI Taxonomy" id="3917"/>
    <lineage>
        <taxon>Eukaryota</taxon>
        <taxon>Viridiplantae</taxon>
        <taxon>Streptophyta</taxon>
        <taxon>Embryophyta</taxon>
        <taxon>Tracheophyta</taxon>
        <taxon>Spermatophyta</taxon>
        <taxon>Magnoliopsida</taxon>
        <taxon>eudicotyledons</taxon>
        <taxon>Gunneridae</taxon>
        <taxon>Pentapetalae</taxon>
        <taxon>rosids</taxon>
        <taxon>fabids</taxon>
        <taxon>Fabales</taxon>
        <taxon>Fabaceae</taxon>
        <taxon>Papilionoideae</taxon>
        <taxon>50 kb inversion clade</taxon>
        <taxon>NPAAA clade</taxon>
        <taxon>indigoferoid/millettioid clade</taxon>
        <taxon>Phaseoleae</taxon>
        <taxon>Vigna</taxon>
    </lineage>
</organism>
<protein>
    <submittedName>
        <fullName evidence="1">Uncharacterized protein</fullName>
    </submittedName>
</protein>
<evidence type="ECO:0000313" key="2">
    <source>
        <dbReference type="Proteomes" id="UP000501690"/>
    </source>
</evidence>